<dbReference type="Pfam" id="PF01614">
    <property type="entry name" value="IclR_C"/>
    <property type="match status" value="1"/>
</dbReference>
<dbReference type="GO" id="GO:0003677">
    <property type="term" value="F:DNA binding"/>
    <property type="evidence" value="ECO:0007669"/>
    <property type="project" value="UniProtKB-KW"/>
</dbReference>
<accession>A0A211Z9V6</accession>
<evidence type="ECO:0000259" key="5">
    <source>
        <dbReference type="PROSITE" id="PS51078"/>
    </source>
</evidence>
<feature type="domain" description="IclR-ED" evidence="5">
    <location>
        <begin position="64"/>
        <end position="246"/>
    </location>
</feature>
<dbReference type="InterPro" id="IPR050707">
    <property type="entry name" value="HTH_MetabolicPath_Reg"/>
</dbReference>
<gene>
    <name evidence="6" type="ORF">BWR60_30450</name>
</gene>
<evidence type="ECO:0000313" key="7">
    <source>
        <dbReference type="Proteomes" id="UP000196655"/>
    </source>
</evidence>
<dbReference type="AlphaFoldDB" id="A0A211Z9V6"/>
<dbReference type="SUPFAM" id="SSF55781">
    <property type="entry name" value="GAF domain-like"/>
    <property type="match status" value="1"/>
</dbReference>
<dbReference type="OrthoDB" id="9807558at2"/>
<dbReference type="PROSITE" id="PS51078">
    <property type="entry name" value="ICLR_ED"/>
    <property type="match status" value="1"/>
</dbReference>
<dbReference type="Gene3D" id="1.10.10.10">
    <property type="entry name" value="Winged helix-like DNA-binding domain superfamily/Winged helix DNA-binding domain"/>
    <property type="match status" value="1"/>
</dbReference>
<dbReference type="PANTHER" id="PTHR30136:SF35">
    <property type="entry name" value="HTH-TYPE TRANSCRIPTIONAL REGULATOR RV1719"/>
    <property type="match status" value="1"/>
</dbReference>
<sequence length="260" mass="27158">MTTLESAAAVLRCFSASRTEITVTEASALLSLPKSNISRLLRAMRDAGLLETIGDSKRYRPGPLILGVAHLYSSTSSLVGRADAVVARIVAAVGHTGYVSIRDGGEVTGLTYHPGTNVLRVATPVGRPLAAHSSATGRSLLARLSDDQVRALFSQPWTPVSPTAPQTLDELLQRLERVRRLGFAESHDEANRGVGALAAAVGVPETGEAVSLCIAYPVSTVTAEEREDIIARLLAGAKEVAALAGDPQWTNQAGLSASAA</sequence>
<name>A0A211Z9V6_9PROT</name>
<dbReference type="Gene3D" id="3.30.450.40">
    <property type="match status" value="1"/>
</dbReference>
<dbReference type="InterPro" id="IPR036390">
    <property type="entry name" value="WH_DNA-bd_sf"/>
</dbReference>
<dbReference type="InterPro" id="IPR036388">
    <property type="entry name" value="WH-like_DNA-bd_sf"/>
</dbReference>
<keyword evidence="2" id="KW-0238">DNA-binding</keyword>
<dbReference type="PANTHER" id="PTHR30136">
    <property type="entry name" value="HELIX-TURN-HELIX TRANSCRIPTIONAL REGULATOR, ICLR FAMILY"/>
    <property type="match status" value="1"/>
</dbReference>
<dbReference type="GO" id="GO:0045892">
    <property type="term" value="P:negative regulation of DNA-templated transcription"/>
    <property type="evidence" value="ECO:0007669"/>
    <property type="project" value="TreeGrafter"/>
</dbReference>
<dbReference type="InterPro" id="IPR014757">
    <property type="entry name" value="Tscrpt_reg_IclR_C"/>
</dbReference>
<feature type="domain" description="HTH iclR-type" evidence="4">
    <location>
        <begin position="1"/>
        <end position="63"/>
    </location>
</feature>
<dbReference type="PROSITE" id="PS51077">
    <property type="entry name" value="HTH_ICLR"/>
    <property type="match status" value="1"/>
</dbReference>
<dbReference type="RefSeq" id="WP_088156113.1">
    <property type="nucleotide sequence ID" value="NZ_NHON01000097.1"/>
</dbReference>
<evidence type="ECO:0000259" key="4">
    <source>
        <dbReference type="PROSITE" id="PS51077"/>
    </source>
</evidence>
<keyword evidence="1" id="KW-0805">Transcription regulation</keyword>
<dbReference type="SUPFAM" id="SSF46785">
    <property type="entry name" value="Winged helix' DNA-binding domain"/>
    <property type="match status" value="1"/>
</dbReference>
<organism evidence="6 7">
    <name type="scientific">Inquilinus limosus</name>
    <dbReference type="NCBI Taxonomy" id="171674"/>
    <lineage>
        <taxon>Bacteria</taxon>
        <taxon>Pseudomonadati</taxon>
        <taxon>Pseudomonadota</taxon>
        <taxon>Alphaproteobacteria</taxon>
        <taxon>Rhodospirillales</taxon>
        <taxon>Rhodospirillaceae</taxon>
        <taxon>Inquilinus</taxon>
    </lineage>
</organism>
<dbReference type="InterPro" id="IPR005471">
    <property type="entry name" value="Tscrpt_reg_IclR_N"/>
</dbReference>
<evidence type="ECO:0000313" key="6">
    <source>
        <dbReference type="EMBL" id="OWJ62052.1"/>
    </source>
</evidence>
<protein>
    <submittedName>
        <fullName evidence="6">Transcriptional regulator</fullName>
    </submittedName>
</protein>
<dbReference type="InterPro" id="IPR029016">
    <property type="entry name" value="GAF-like_dom_sf"/>
</dbReference>
<proteinExistence type="predicted"/>
<keyword evidence="3" id="KW-0804">Transcription</keyword>
<keyword evidence="7" id="KW-1185">Reference proteome</keyword>
<comment type="caution">
    <text evidence="6">The sequence shown here is derived from an EMBL/GenBank/DDBJ whole genome shotgun (WGS) entry which is preliminary data.</text>
</comment>
<evidence type="ECO:0000256" key="1">
    <source>
        <dbReference type="ARBA" id="ARBA00023015"/>
    </source>
</evidence>
<dbReference type="SMART" id="SM00346">
    <property type="entry name" value="HTH_ICLR"/>
    <property type="match status" value="1"/>
</dbReference>
<evidence type="ECO:0000256" key="3">
    <source>
        <dbReference type="ARBA" id="ARBA00023163"/>
    </source>
</evidence>
<dbReference type="GO" id="GO:0003700">
    <property type="term" value="F:DNA-binding transcription factor activity"/>
    <property type="evidence" value="ECO:0007669"/>
    <property type="project" value="TreeGrafter"/>
</dbReference>
<evidence type="ECO:0000256" key="2">
    <source>
        <dbReference type="ARBA" id="ARBA00023125"/>
    </source>
</evidence>
<dbReference type="Proteomes" id="UP000196655">
    <property type="component" value="Unassembled WGS sequence"/>
</dbReference>
<reference evidence="7" key="1">
    <citation type="submission" date="2017-05" db="EMBL/GenBank/DDBJ databases">
        <authorList>
            <person name="Macchi M."/>
            <person name="Festa S."/>
            <person name="Coppotelli B.M."/>
            <person name="Morelli I.S."/>
        </authorList>
    </citation>
    <scope>NUCLEOTIDE SEQUENCE [LARGE SCALE GENOMIC DNA]</scope>
    <source>
        <strain evidence="7">I</strain>
    </source>
</reference>
<dbReference type="EMBL" id="NHON01000097">
    <property type="protein sequence ID" value="OWJ62052.1"/>
    <property type="molecule type" value="Genomic_DNA"/>
</dbReference>
<dbReference type="Pfam" id="PF09339">
    <property type="entry name" value="HTH_IclR"/>
    <property type="match status" value="1"/>
</dbReference>
<dbReference type="STRING" id="1122125.GCA_000423185_00607"/>